<dbReference type="GO" id="GO:0010628">
    <property type="term" value="P:positive regulation of gene expression"/>
    <property type="evidence" value="ECO:0007669"/>
    <property type="project" value="Ensembl"/>
</dbReference>
<feature type="disulfide bond" evidence="18">
    <location>
        <begin position="637"/>
        <end position="646"/>
    </location>
</feature>
<dbReference type="GO" id="GO:0006508">
    <property type="term" value="P:proteolysis"/>
    <property type="evidence" value="ECO:0007669"/>
    <property type="project" value="InterPro"/>
</dbReference>
<feature type="domain" description="EGF-like" evidence="22">
    <location>
        <begin position="614"/>
        <end position="647"/>
    </location>
</feature>
<dbReference type="GO" id="GO:0007155">
    <property type="term" value="P:cell adhesion"/>
    <property type="evidence" value="ECO:0007669"/>
    <property type="project" value="UniProtKB-KW"/>
</dbReference>
<dbReference type="SUPFAM" id="SSF57552">
    <property type="entry name" value="Blood coagulation inhibitor (disintegrin)"/>
    <property type="match status" value="1"/>
</dbReference>
<dbReference type="Pfam" id="PF01421">
    <property type="entry name" value="Reprolysin"/>
    <property type="match status" value="1"/>
</dbReference>
<dbReference type="InterPro" id="IPR036436">
    <property type="entry name" value="Disintegrin_dom_sf"/>
</dbReference>
<name>A0A0P6J703_HETGA</name>
<evidence type="ECO:0000256" key="19">
    <source>
        <dbReference type="PROSITE-ProRule" id="PRU00276"/>
    </source>
</evidence>
<evidence type="ECO:0000259" key="23">
    <source>
        <dbReference type="PROSITE" id="PS50214"/>
    </source>
</evidence>
<evidence type="ECO:0000259" key="22">
    <source>
        <dbReference type="PROSITE" id="PS50026"/>
    </source>
</evidence>
<comment type="function">
    <text evidence="13">Sperm surface membrane protein that may be involved in sperm-egg plasma membrane adhesion and fusion during fertilization. Could have a direct role in sperm-zona binding or migration of sperm from the uterus into the oviduct. Interactions with egg membrane could be mediated via binding between its disintegrin-like domain to one or more integrins receptors on the egg. This is a non catalytic metalloprotease-like protein.</text>
</comment>
<evidence type="ECO:0000256" key="2">
    <source>
        <dbReference type="ARBA" id="ARBA00011609"/>
    </source>
</evidence>
<dbReference type="CDD" id="cd04269">
    <property type="entry name" value="ZnMc_adamalysin_II_like"/>
    <property type="match status" value="1"/>
</dbReference>
<keyword evidence="12" id="KW-0325">Glycoprotein</keyword>
<evidence type="ECO:0000256" key="18">
    <source>
        <dbReference type="PROSITE-ProRule" id="PRU00076"/>
    </source>
</evidence>
<dbReference type="PROSITE" id="PS01186">
    <property type="entry name" value="EGF_2"/>
    <property type="match status" value="1"/>
</dbReference>
<keyword evidence="25" id="KW-0401">Integrin</keyword>
<evidence type="ECO:0000256" key="15">
    <source>
        <dbReference type="ARBA" id="ARBA00031933"/>
    </source>
</evidence>
<evidence type="ECO:0000256" key="6">
    <source>
        <dbReference type="ARBA" id="ARBA00022692"/>
    </source>
</evidence>
<dbReference type="GO" id="GO:0030534">
    <property type="term" value="P:adult behavior"/>
    <property type="evidence" value="ECO:0007669"/>
    <property type="project" value="Ensembl"/>
</dbReference>
<dbReference type="GO" id="GO:0010467">
    <property type="term" value="P:gene expression"/>
    <property type="evidence" value="ECO:0007669"/>
    <property type="project" value="Ensembl"/>
</dbReference>
<evidence type="ECO:0000256" key="16">
    <source>
        <dbReference type="ARBA" id="ARBA00032022"/>
    </source>
</evidence>
<dbReference type="GO" id="GO:0005886">
    <property type="term" value="C:plasma membrane"/>
    <property type="evidence" value="ECO:0007669"/>
    <property type="project" value="TreeGrafter"/>
</dbReference>
<dbReference type="Pfam" id="PF00200">
    <property type="entry name" value="Disintegrin"/>
    <property type="match status" value="1"/>
</dbReference>
<dbReference type="Pfam" id="PF08516">
    <property type="entry name" value="ADAM_CR"/>
    <property type="match status" value="1"/>
</dbReference>
<feature type="domain" description="Disintegrin" evidence="23">
    <location>
        <begin position="385"/>
        <end position="474"/>
    </location>
</feature>
<keyword evidence="5" id="KW-0597">Phosphoprotein</keyword>
<proteinExistence type="predicted"/>
<dbReference type="PROSITE" id="PS00427">
    <property type="entry name" value="DISINTEGRIN_1"/>
    <property type="match status" value="1"/>
</dbReference>
<evidence type="ECO:0000256" key="11">
    <source>
        <dbReference type="ARBA" id="ARBA00023157"/>
    </source>
</evidence>
<dbReference type="PROSITE" id="PS50214">
    <property type="entry name" value="DISINTEGRIN_2"/>
    <property type="match status" value="1"/>
</dbReference>
<evidence type="ECO:0000256" key="4">
    <source>
        <dbReference type="ARBA" id="ARBA00022536"/>
    </source>
</evidence>
<dbReference type="InterPro" id="IPR002870">
    <property type="entry name" value="Peptidase_M12B_N"/>
</dbReference>
<evidence type="ECO:0000256" key="13">
    <source>
        <dbReference type="ARBA" id="ARBA00025231"/>
    </source>
</evidence>
<dbReference type="GO" id="GO:0008584">
    <property type="term" value="P:male gonad development"/>
    <property type="evidence" value="ECO:0007669"/>
    <property type="project" value="TreeGrafter"/>
</dbReference>
<evidence type="ECO:0000256" key="14">
    <source>
        <dbReference type="ARBA" id="ARBA00030994"/>
    </source>
</evidence>
<dbReference type="PROSITE" id="PS50026">
    <property type="entry name" value="EGF_3"/>
    <property type="match status" value="1"/>
</dbReference>
<gene>
    <name evidence="25" type="primary">ADAM2</name>
</gene>
<evidence type="ECO:0000256" key="20">
    <source>
        <dbReference type="SAM" id="Phobius"/>
    </source>
</evidence>
<keyword evidence="7 21" id="KW-0732">Signal</keyword>
<keyword evidence="11 18" id="KW-1015">Disulfide bond</keyword>
<sequence>MLSVLLLLSGLRALGEPLTNDSERLRVQITVPEKMGPLTSDDSETEVSYKIAIEGTTYIVNLTQKTFLPYNFKVYGYDDAGIMKPLEEEVQNFCYYQGYIEGYPKSLVIITTCTGLRGVLQFENISYAIEPLESSVGFEHILYQIKQENKDVSLHTLKNTDLKNMTYKIQTVKPSSEFFQYIELHLIVEKDLYKHLGSTTATVTRKIFQLVGLMNGIFSSFNLTVILASLELWTDENKVPTTGDVNELLHQFQDWKKSYLVLRPHDVAFLLIYREAPSYIGAVFQGMVCDKDYGGGIALHPKSMNLDSFAVILVQLLSLSMGITYDDVNRCHCPGAVCVMNPEAIHSGGVKIFSDCSMNDFARFTSKPMSQCLQNQPRLQTAYQGTTCGNKIVEAGETCDCGTEEECNRSPPVCCDPITCRLKDTSKCFTGDCCENCEFKSSEEICRNRVDECDLPEFCNGSSADCQEDLFILNGHPCGENKWICMNGKCVSGKTQCEAAFGEGVDFGTRECYEQLNSRNDIAGNCGIRKDGSYTPCAPNNLKCGKLVCVYNKMEVNRNKHATTIYANINGEVCVSLEYPLNYSNSNEMWVQDGTVCDTQKVCRNKECVADSFLGYDCTPATCNNNGVCNNKKACQCYPGYLPPDCSIKIPVYGAQFDPERHYIKGVYQTKPKNWPFLLIIPFLIIFSVLIAIVVKVYFQRKKWRTEDYISEEDLESESEHKDSKEKSG</sequence>
<dbReference type="SMART" id="SM00050">
    <property type="entry name" value="DISIN"/>
    <property type="match status" value="1"/>
</dbReference>
<dbReference type="GO" id="GO:0032991">
    <property type="term" value="C:protein-containing complex"/>
    <property type="evidence" value="ECO:0007669"/>
    <property type="project" value="Ensembl"/>
</dbReference>
<keyword evidence="4 18" id="KW-0245">EGF-like domain</keyword>
<reference evidence="25" key="1">
    <citation type="submission" date="2015-10" db="EMBL/GenBank/DDBJ databases">
        <title>FRAMA: From RNA-seq data to annotated mRNA assemblies.</title>
        <authorList>
            <person name="Bens M."/>
            <person name="Sahm A."/>
            <person name="Jahn N."/>
            <person name="Morhart M."/>
            <person name="Holtze S."/>
            <person name="Hildebrandt T.B."/>
            <person name="Platzer M."/>
            <person name="Szafranski K."/>
        </authorList>
    </citation>
    <scope>NUCLEOTIDE SEQUENCE</scope>
    <source>
        <tissue evidence="25">Testis</tissue>
    </source>
</reference>
<dbReference type="GO" id="GO:0007229">
    <property type="term" value="P:integrin-mediated signaling pathway"/>
    <property type="evidence" value="ECO:0007669"/>
    <property type="project" value="UniProtKB-KW"/>
</dbReference>
<dbReference type="GO" id="GO:0008542">
    <property type="term" value="P:visual learning"/>
    <property type="evidence" value="ECO:0007669"/>
    <property type="project" value="Ensembl"/>
</dbReference>
<protein>
    <recommendedName>
        <fullName evidence="3">Disintegrin and metalloproteinase domain-containing protein 2</fullName>
    </recommendedName>
    <alternativeName>
        <fullName evidence="14">Fertilin subunit beta</fullName>
    </alternativeName>
    <alternativeName>
        <fullName evidence="16">PH-30</fullName>
    </alternativeName>
    <alternativeName>
        <fullName evidence="15">PH30-beta</fullName>
    </alternativeName>
</protein>
<dbReference type="OMA" id="NHMGADT"/>
<dbReference type="GO" id="GO:0009986">
    <property type="term" value="C:cell surface"/>
    <property type="evidence" value="ECO:0007669"/>
    <property type="project" value="Ensembl"/>
</dbReference>
<dbReference type="InterPro" id="IPR034027">
    <property type="entry name" value="Reprolysin_adamalysin"/>
</dbReference>
<dbReference type="InterPro" id="IPR001762">
    <property type="entry name" value="Disintegrin_dom"/>
</dbReference>
<evidence type="ECO:0000256" key="17">
    <source>
        <dbReference type="PROSITE-ProRule" id="PRU00068"/>
    </source>
</evidence>
<comment type="caution">
    <text evidence="18">Lacks conserved residue(s) required for the propagation of feature annotation.</text>
</comment>
<keyword evidence="6 20" id="KW-0812">Transmembrane</keyword>
<organism evidence="25">
    <name type="scientific">Heterocephalus glaber</name>
    <name type="common">Naked mole rat</name>
    <dbReference type="NCBI Taxonomy" id="10181"/>
    <lineage>
        <taxon>Eukaryota</taxon>
        <taxon>Metazoa</taxon>
        <taxon>Chordata</taxon>
        <taxon>Craniata</taxon>
        <taxon>Vertebrata</taxon>
        <taxon>Euteleostomi</taxon>
        <taxon>Mammalia</taxon>
        <taxon>Eutheria</taxon>
        <taxon>Euarchontoglires</taxon>
        <taxon>Glires</taxon>
        <taxon>Rodentia</taxon>
        <taxon>Hystricomorpha</taxon>
        <taxon>Bathyergidae</taxon>
        <taxon>Heterocephalus</taxon>
    </lineage>
</organism>
<feature type="disulfide bond" evidence="17">
    <location>
        <begin position="446"/>
        <end position="466"/>
    </location>
</feature>
<dbReference type="Pfam" id="PF01562">
    <property type="entry name" value="Pep_M12B_propep"/>
    <property type="match status" value="1"/>
</dbReference>
<evidence type="ECO:0000259" key="24">
    <source>
        <dbReference type="PROSITE" id="PS50215"/>
    </source>
</evidence>
<dbReference type="PROSITE" id="PS50215">
    <property type="entry name" value="ADAM_MEPRO"/>
    <property type="match status" value="1"/>
</dbReference>
<feature type="disulfide bond" evidence="19">
    <location>
        <begin position="333"/>
        <end position="338"/>
    </location>
</feature>
<dbReference type="GO" id="GO:0007339">
    <property type="term" value="P:binding of sperm to zona pellucida"/>
    <property type="evidence" value="ECO:0007669"/>
    <property type="project" value="TreeGrafter"/>
</dbReference>
<dbReference type="InterPro" id="IPR001590">
    <property type="entry name" value="Peptidase_M12B"/>
</dbReference>
<dbReference type="InterPro" id="IPR006586">
    <property type="entry name" value="ADAM_Cys-rich"/>
</dbReference>
<dbReference type="PRINTS" id="PR00289">
    <property type="entry name" value="DISINTEGRIN"/>
</dbReference>
<dbReference type="SMART" id="SM00608">
    <property type="entry name" value="ACR"/>
    <property type="match status" value="1"/>
</dbReference>
<dbReference type="AlphaFoldDB" id="A0A0P6J703"/>
<evidence type="ECO:0000256" key="1">
    <source>
        <dbReference type="ARBA" id="ARBA00004479"/>
    </source>
</evidence>
<evidence type="ECO:0000256" key="9">
    <source>
        <dbReference type="ARBA" id="ARBA00022989"/>
    </source>
</evidence>
<comment type="subcellular location">
    <subcellularLocation>
        <location evidence="1">Membrane</location>
        <topology evidence="1">Single-pass type I membrane protein</topology>
    </subcellularLocation>
</comment>
<dbReference type="Gene3D" id="3.40.390.10">
    <property type="entry name" value="Collagenase (Catalytic Domain)"/>
    <property type="match status" value="1"/>
</dbReference>
<dbReference type="SUPFAM" id="SSF55486">
    <property type="entry name" value="Metalloproteases ('zincins'), catalytic domain"/>
    <property type="match status" value="1"/>
</dbReference>
<keyword evidence="10 20" id="KW-0472">Membrane</keyword>
<feature type="domain" description="Peptidase M12B" evidence="24">
    <location>
        <begin position="180"/>
        <end position="377"/>
    </location>
</feature>
<evidence type="ECO:0000256" key="8">
    <source>
        <dbReference type="ARBA" id="ARBA00022889"/>
    </source>
</evidence>
<dbReference type="Gene3D" id="4.10.70.10">
    <property type="entry name" value="Disintegrin domain"/>
    <property type="match status" value="1"/>
</dbReference>
<comment type="subunit">
    <text evidence="2">Heterodimer with ADAM1/fertilin subunit alpha.</text>
</comment>
<keyword evidence="8" id="KW-0130">Cell adhesion</keyword>
<dbReference type="InterPro" id="IPR000742">
    <property type="entry name" value="EGF"/>
</dbReference>
<keyword evidence="9 20" id="KW-1133">Transmembrane helix</keyword>
<evidence type="ECO:0000256" key="12">
    <source>
        <dbReference type="ARBA" id="ARBA00023180"/>
    </source>
</evidence>
<dbReference type="PANTHER" id="PTHR11905">
    <property type="entry name" value="ADAM A DISINTEGRIN AND METALLOPROTEASE DOMAIN"/>
    <property type="match status" value="1"/>
</dbReference>
<feature type="signal peptide" evidence="21">
    <location>
        <begin position="1"/>
        <end position="15"/>
    </location>
</feature>
<feature type="transmembrane region" description="Helical" evidence="20">
    <location>
        <begin position="675"/>
        <end position="699"/>
    </location>
</feature>
<evidence type="ECO:0000256" key="3">
    <source>
        <dbReference type="ARBA" id="ARBA00020159"/>
    </source>
</evidence>
<dbReference type="PANTHER" id="PTHR11905:SF108">
    <property type="entry name" value="DISINTEGRIN AND METALLOPROTEINASE DOMAIN-CONTAINING PROTEIN 2"/>
    <property type="match status" value="1"/>
</dbReference>
<dbReference type="GO" id="GO:0004222">
    <property type="term" value="F:metalloendopeptidase activity"/>
    <property type="evidence" value="ECO:0007669"/>
    <property type="project" value="InterPro"/>
</dbReference>
<evidence type="ECO:0000313" key="25">
    <source>
        <dbReference type="EMBL" id="JAN99380.1"/>
    </source>
</evidence>
<evidence type="ECO:0000256" key="7">
    <source>
        <dbReference type="ARBA" id="ARBA00022729"/>
    </source>
</evidence>
<dbReference type="InterPro" id="IPR018358">
    <property type="entry name" value="Disintegrin_CS"/>
</dbReference>
<evidence type="ECO:0000256" key="5">
    <source>
        <dbReference type="ARBA" id="ARBA00022553"/>
    </source>
</evidence>
<accession>A0A0P6J703</accession>
<feature type="chain" id="PRO_5012339367" description="Disintegrin and metalloproteinase domain-containing protein 2" evidence="21">
    <location>
        <begin position="16"/>
        <end position="729"/>
    </location>
</feature>
<dbReference type="FunFam" id="4.10.70.10:FF:000001">
    <property type="entry name" value="Disintegrin and metalloproteinase domain-containing protein 22"/>
    <property type="match status" value="1"/>
</dbReference>
<dbReference type="InterPro" id="IPR024079">
    <property type="entry name" value="MetalloPept_cat_dom_sf"/>
</dbReference>
<evidence type="ECO:0000256" key="10">
    <source>
        <dbReference type="ARBA" id="ARBA00023136"/>
    </source>
</evidence>
<evidence type="ECO:0000256" key="21">
    <source>
        <dbReference type="SAM" id="SignalP"/>
    </source>
</evidence>
<dbReference type="EMBL" id="GEBF01004252">
    <property type="protein sequence ID" value="JAN99380.1"/>
    <property type="molecule type" value="Transcribed_RNA"/>
</dbReference>